<accession>A0A919RLP3</accession>
<gene>
    <name evidence="1" type="ORF">Ssi02_61040</name>
</gene>
<name>A0A919RLP3_9ACTN</name>
<evidence type="ECO:0008006" key="3">
    <source>
        <dbReference type="Google" id="ProtNLM"/>
    </source>
</evidence>
<proteinExistence type="predicted"/>
<evidence type="ECO:0000313" key="2">
    <source>
        <dbReference type="Proteomes" id="UP000606172"/>
    </source>
</evidence>
<reference evidence="1" key="1">
    <citation type="submission" date="2021-01" db="EMBL/GenBank/DDBJ databases">
        <title>Whole genome shotgun sequence of Sinosporangium siamense NBRC 109515.</title>
        <authorList>
            <person name="Komaki H."/>
            <person name="Tamura T."/>
        </authorList>
    </citation>
    <scope>NUCLEOTIDE SEQUENCE</scope>
    <source>
        <strain evidence="1">NBRC 109515</strain>
    </source>
</reference>
<protein>
    <recommendedName>
        <fullName evidence="3">CO dehydrogenase flavoprotein C-terminal domain-containing protein</fullName>
    </recommendedName>
</protein>
<dbReference type="Proteomes" id="UP000606172">
    <property type="component" value="Unassembled WGS sequence"/>
</dbReference>
<organism evidence="1 2">
    <name type="scientific">Sinosporangium siamense</name>
    <dbReference type="NCBI Taxonomy" id="1367973"/>
    <lineage>
        <taxon>Bacteria</taxon>
        <taxon>Bacillati</taxon>
        <taxon>Actinomycetota</taxon>
        <taxon>Actinomycetes</taxon>
        <taxon>Streptosporangiales</taxon>
        <taxon>Streptosporangiaceae</taxon>
        <taxon>Sinosporangium</taxon>
    </lineage>
</organism>
<comment type="caution">
    <text evidence="1">The sequence shown here is derived from an EMBL/GenBank/DDBJ whole genome shotgun (WGS) entry which is preliminary data.</text>
</comment>
<keyword evidence="2" id="KW-1185">Reference proteome</keyword>
<dbReference type="AlphaFoldDB" id="A0A919RLP3"/>
<evidence type="ECO:0000313" key="1">
    <source>
        <dbReference type="EMBL" id="GII95873.1"/>
    </source>
</evidence>
<dbReference type="EMBL" id="BOOW01000038">
    <property type="protein sequence ID" value="GII95873.1"/>
    <property type="molecule type" value="Genomic_DNA"/>
</dbReference>
<sequence length="74" mass="7755">MGSLPSLGVLEVLRRSCGEGLPPLERFRAAADSELSGAEPLPGNGYKVTLVRNLIVAVLGELAELHSVRNEGTA</sequence>